<gene>
    <name evidence="9" type="ORF">LPC04_15710</name>
</gene>
<dbReference type="Proteomes" id="UP001139353">
    <property type="component" value="Unassembled WGS sequence"/>
</dbReference>
<dbReference type="Pfam" id="PF02308">
    <property type="entry name" value="MgtC"/>
    <property type="match status" value="1"/>
</dbReference>
<evidence type="ECO:0000256" key="4">
    <source>
        <dbReference type="ARBA" id="ARBA00022692"/>
    </source>
</evidence>
<evidence type="ECO:0000256" key="2">
    <source>
        <dbReference type="ARBA" id="ARBA00009298"/>
    </source>
</evidence>
<keyword evidence="7" id="KW-0997">Cell inner membrane</keyword>
<evidence type="ECO:0000256" key="1">
    <source>
        <dbReference type="ARBA" id="ARBA00004651"/>
    </source>
</evidence>
<dbReference type="PRINTS" id="PR01837">
    <property type="entry name" value="MGTCSAPBPROT"/>
</dbReference>
<reference evidence="9" key="1">
    <citation type="submission" date="2021-11" db="EMBL/GenBank/DDBJ databases">
        <title>BS-T2-15 a new species belonging to the Comamonadaceae family isolated from the soil of a French oak forest.</title>
        <authorList>
            <person name="Mieszkin S."/>
            <person name="Alain K."/>
        </authorList>
    </citation>
    <scope>NUCLEOTIDE SEQUENCE</scope>
    <source>
        <strain evidence="9">BS-T2-15</strain>
    </source>
</reference>
<protein>
    <recommendedName>
        <fullName evidence="7">Protein MgtC</fullName>
    </recommendedName>
</protein>
<comment type="similarity">
    <text evidence="2 7">Belongs to the MgtC/SapB family.</text>
</comment>
<dbReference type="PANTHER" id="PTHR33778">
    <property type="entry name" value="PROTEIN MGTC"/>
    <property type="match status" value="1"/>
</dbReference>
<keyword evidence="10" id="KW-1185">Reference proteome</keyword>
<dbReference type="PANTHER" id="PTHR33778:SF1">
    <property type="entry name" value="MAGNESIUM TRANSPORTER YHID-RELATED"/>
    <property type="match status" value="1"/>
</dbReference>
<evidence type="ECO:0000259" key="8">
    <source>
        <dbReference type="Pfam" id="PF02308"/>
    </source>
</evidence>
<feature type="transmembrane region" description="Helical" evidence="7">
    <location>
        <begin position="26"/>
        <end position="48"/>
    </location>
</feature>
<comment type="subcellular location">
    <subcellularLocation>
        <location evidence="7">Cell inner membrane</location>
        <topology evidence="7">Multi-pass membrane protein</topology>
    </subcellularLocation>
    <subcellularLocation>
        <location evidence="1">Cell membrane</location>
        <topology evidence="1">Multi-pass membrane protein</topology>
    </subcellularLocation>
</comment>
<dbReference type="InterPro" id="IPR049177">
    <property type="entry name" value="MgtC_SapB_SrpB_YhiD_N"/>
</dbReference>
<proteinExistence type="inferred from homology"/>
<keyword evidence="6 7" id="KW-0472">Membrane</keyword>
<evidence type="ECO:0000256" key="3">
    <source>
        <dbReference type="ARBA" id="ARBA00022475"/>
    </source>
</evidence>
<keyword evidence="4 7" id="KW-0812">Transmembrane</keyword>
<evidence type="ECO:0000313" key="9">
    <source>
        <dbReference type="EMBL" id="MCK9687158.1"/>
    </source>
</evidence>
<keyword evidence="5 7" id="KW-1133">Transmembrane helix</keyword>
<keyword evidence="3" id="KW-1003">Cell membrane</keyword>
<evidence type="ECO:0000256" key="6">
    <source>
        <dbReference type="ARBA" id="ARBA00023136"/>
    </source>
</evidence>
<feature type="domain" description="MgtC/SapB/SrpB/YhiD N-terminal" evidence="8">
    <location>
        <begin position="3"/>
        <end position="132"/>
    </location>
</feature>
<feature type="transmembrane region" description="Helical" evidence="7">
    <location>
        <begin position="60"/>
        <end position="79"/>
    </location>
</feature>
<name>A0A9X1YJ85_9BURK</name>
<dbReference type="GO" id="GO:0005886">
    <property type="term" value="C:plasma membrane"/>
    <property type="evidence" value="ECO:0007669"/>
    <property type="project" value="UniProtKB-SubCell"/>
</dbReference>
<accession>A0A9X1YJ85</accession>
<dbReference type="InterPro" id="IPR003416">
    <property type="entry name" value="MgtC/SapB/SrpB/YhiD_fam"/>
</dbReference>
<organism evidence="9 10">
    <name type="scientific">Scleromatobacter humisilvae</name>
    <dbReference type="NCBI Taxonomy" id="2897159"/>
    <lineage>
        <taxon>Bacteria</taxon>
        <taxon>Pseudomonadati</taxon>
        <taxon>Pseudomonadota</taxon>
        <taxon>Betaproteobacteria</taxon>
        <taxon>Burkholderiales</taxon>
        <taxon>Sphaerotilaceae</taxon>
        <taxon>Scleromatobacter</taxon>
    </lineage>
</organism>
<evidence type="ECO:0000313" key="10">
    <source>
        <dbReference type="Proteomes" id="UP001139353"/>
    </source>
</evidence>
<feature type="transmembrane region" description="Helical" evidence="7">
    <location>
        <begin position="86"/>
        <end position="105"/>
    </location>
</feature>
<evidence type="ECO:0000256" key="5">
    <source>
        <dbReference type="ARBA" id="ARBA00022989"/>
    </source>
</evidence>
<comment type="caution">
    <text evidence="9">The sequence shown here is derived from an EMBL/GenBank/DDBJ whole genome shotgun (WGS) entry which is preliminary data.</text>
</comment>
<evidence type="ECO:0000256" key="7">
    <source>
        <dbReference type="RuleBase" id="RU365041"/>
    </source>
</evidence>
<sequence length="223" mass="23836">MAGALALGWLVGYERYFNGRASGTQVYCLVCATSCAVTLLAGYPALWYGSTSHENGAGDPTRVIGSILTGIGFLGAGIIMQTGLNVRGLTTAASIWASSAIGILVGVDFHLAAVGLTALIVVSLSVVPRFEHRLPARAVMVGNVRFREGYRPDSSEIHRYLVERGLQVPPDTLSITRSNGRFELQCLIFGDSGTSAEAMNRIVRELSEMPDVEEFTVTHSSRA</sequence>
<dbReference type="RefSeq" id="WP_275683189.1">
    <property type="nucleotide sequence ID" value="NZ_JAJLJH010000003.1"/>
</dbReference>
<dbReference type="EMBL" id="JAJLJH010000003">
    <property type="protein sequence ID" value="MCK9687158.1"/>
    <property type="molecule type" value="Genomic_DNA"/>
</dbReference>
<dbReference type="AlphaFoldDB" id="A0A9X1YJ85"/>